<keyword evidence="2" id="KW-0472">Membrane</keyword>
<feature type="transmembrane region" description="Helical" evidence="2">
    <location>
        <begin position="120"/>
        <end position="145"/>
    </location>
</feature>
<comment type="caution">
    <text evidence="3">The sequence shown here is derived from an EMBL/GenBank/DDBJ whole genome shotgun (WGS) entry which is preliminary data.</text>
</comment>
<sequence>MQLDRTHVVVRRRTLSEIGDLSLVMLRRYPAAIGIGFFAGAAPWAILNSLLLYWIPITESDYGADDPDAVAEIWRYACWMVLLVILQTPAAGVATTIYLGQAVFESRPTWTSVFKDAKQYFWRWLWVLGVMRWAIPAMVVCLFRLGQPADWFWDGMIPLCILAAVTLVRSNRPFLPEILLLEQCPLRSQTATDITLSRRSKALHQPMAGDLGGRFLASSFILFWIFMSVLCSMLFVRVIATGNPDWDLFFLIVMFPAALWLVAGVSVVMRLLNYLDTRIRLEGWEVELAIRAEAMRQFGEEAGLSVRPQHHQPPAAGRGRTAGQGSARLSGSGSATANPSAAVTHPIAQAANTQANTAQPMQNRPVVQNGPVVPNGPGAS</sequence>
<feature type="region of interest" description="Disordered" evidence="1">
    <location>
        <begin position="303"/>
        <end position="380"/>
    </location>
</feature>
<organism evidence="3 4">
    <name type="scientific">Novipirellula caenicola</name>
    <dbReference type="NCBI Taxonomy" id="1536901"/>
    <lineage>
        <taxon>Bacteria</taxon>
        <taxon>Pseudomonadati</taxon>
        <taxon>Planctomycetota</taxon>
        <taxon>Planctomycetia</taxon>
        <taxon>Pirellulales</taxon>
        <taxon>Pirellulaceae</taxon>
        <taxon>Novipirellula</taxon>
    </lineage>
</organism>
<reference evidence="3 4" key="1">
    <citation type="submission" date="2024-02" db="EMBL/GenBank/DDBJ databases">
        <title>Rhodopirellula caenicola NBRC 110016.</title>
        <authorList>
            <person name="Ichikawa N."/>
            <person name="Katano-Makiyama Y."/>
            <person name="Hidaka K."/>
        </authorList>
    </citation>
    <scope>NUCLEOTIDE SEQUENCE [LARGE SCALE GENOMIC DNA]</scope>
    <source>
        <strain evidence="3 4">NBRC 110016</strain>
    </source>
</reference>
<protein>
    <recommendedName>
        <fullName evidence="5">Glycerophosphoryl diester phosphodiesterase membrane domain-containing protein</fullName>
    </recommendedName>
</protein>
<feature type="transmembrane region" description="Helical" evidence="2">
    <location>
        <begin position="31"/>
        <end position="53"/>
    </location>
</feature>
<feature type="compositionally biased region" description="Polar residues" evidence="1">
    <location>
        <begin position="323"/>
        <end position="341"/>
    </location>
</feature>
<proteinExistence type="predicted"/>
<evidence type="ECO:0000313" key="4">
    <source>
        <dbReference type="Proteomes" id="UP001416858"/>
    </source>
</evidence>
<dbReference type="EMBL" id="BAABRO010000001">
    <property type="protein sequence ID" value="GAA5505323.1"/>
    <property type="molecule type" value="Genomic_DNA"/>
</dbReference>
<evidence type="ECO:0000256" key="1">
    <source>
        <dbReference type="SAM" id="MobiDB-lite"/>
    </source>
</evidence>
<feature type="compositionally biased region" description="Low complexity" evidence="1">
    <location>
        <begin position="348"/>
        <end position="380"/>
    </location>
</feature>
<evidence type="ECO:0000313" key="3">
    <source>
        <dbReference type="EMBL" id="GAA5505323.1"/>
    </source>
</evidence>
<keyword evidence="4" id="KW-1185">Reference proteome</keyword>
<feature type="transmembrane region" description="Helical" evidence="2">
    <location>
        <begin position="73"/>
        <end position="99"/>
    </location>
</feature>
<keyword evidence="2" id="KW-0812">Transmembrane</keyword>
<name>A0ABP9VMD3_9BACT</name>
<dbReference type="Proteomes" id="UP001416858">
    <property type="component" value="Unassembled WGS sequence"/>
</dbReference>
<evidence type="ECO:0008006" key="5">
    <source>
        <dbReference type="Google" id="ProtNLM"/>
    </source>
</evidence>
<evidence type="ECO:0000256" key="2">
    <source>
        <dbReference type="SAM" id="Phobius"/>
    </source>
</evidence>
<accession>A0ABP9VMD3</accession>
<feature type="transmembrane region" description="Helical" evidence="2">
    <location>
        <begin position="151"/>
        <end position="168"/>
    </location>
</feature>
<dbReference type="RefSeq" id="WP_345682369.1">
    <property type="nucleotide sequence ID" value="NZ_BAABRO010000001.1"/>
</dbReference>
<gene>
    <name evidence="3" type="ORF">Rcae01_00767</name>
</gene>
<keyword evidence="2" id="KW-1133">Transmembrane helix</keyword>
<feature type="transmembrane region" description="Helical" evidence="2">
    <location>
        <begin position="248"/>
        <end position="272"/>
    </location>
</feature>
<feature type="transmembrane region" description="Helical" evidence="2">
    <location>
        <begin position="215"/>
        <end position="236"/>
    </location>
</feature>